<comment type="caution">
    <text evidence="2">The sequence shown here is derived from an EMBL/GenBank/DDBJ whole genome shotgun (WGS) entry which is preliminary data.</text>
</comment>
<dbReference type="OrthoDB" id="338195at2"/>
<keyword evidence="1" id="KW-1133">Transmembrane helix</keyword>
<dbReference type="STRING" id="1193011.LEP1GSC058_3444"/>
<feature type="transmembrane region" description="Helical" evidence="1">
    <location>
        <begin position="84"/>
        <end position="107"/>
    </location>
</feature>
<evidence type="ECO:0000313" key="2">
    <source>
        <dbReference type="EMBL" id="EPG73511.1"/>
    </source>
</evidence>
<name>S3UT02_9LEPT</name>
<feature type="transmembrane region" description="Helical" evidence="1">
    <location>
        <begin position="55"/>
        <end position="72"/>
    </location>
</feature>
<organism evidence="2 3">
    <name type="scientific">Leptospira fainei serovar Hurstbridge str. BUT 6</name>
    <dbReference type="NCBI Taxonomy" id="1193011"/>
    <lineage>
        <taxon>Bacteria</taxon>
        <taxon>Pseudomonadati</taxon>
        <taxon>Spirochaetota</taxon>
        <taxon>Spirochaetia</taxon>
        <taxon>Leptospirales</taxon>
        <taxon>Leptospiraceae</taxon>
        <taxon>Leptospira</taxon>
    </lineage>
</organism>
<dbReference type="Proteomes" id="UP000014540">
    <property type="component" value="Unassembled WGS sequence"/>
</dbReference>
<feature type="transmembrane region" description="Helical" evidence="1">
    <location>
        <begin position="128"/>
        <end position="149"/>
    </location>
</feature>
<protein>
    <recommendedName>
        <fullName evidence="4">Zinc ribbon domain-containing protein</fullName>
    </recommendedName>
</protein>
<keyword evidence="1" id="KW-0812">Transmembrane</keyword>
<sequence>MSQEAEEVKKQVSCRNCGSLIPADSDQCVFCASYQVAGRVPVVKFFSESRFFRRVILYPFSLLFAIGIPIFYFSTNMNFPDKTWVFVLSFFGFLFCLFGYISEWIFMHKARGEAKDFRQGFFEWQKKLFDRSPSLSYAGMFLFVCVPLIDWLNPIPFSLTSSAIWTLLLIFLIKILFPLF</sequence>
<accession>S3UT02</accession>
<dbReference type="RefSeq" id="WP_016549990.1">
    <property type="nucleotide sequence ID" value="NZ_AKWZ02000010.1"/>
</dbReference>
<proteinExistence type="predicted"/>
<feature type="transmembrane region" description="Helical" evidence="1">
    <location>
        <begin position="155"/>
        <end position="177"/>
    </location>
</feature>
<evidence type="ECO:0000256" key="1">
    <source>
        <dbReference type="SAM" id="Phobius"/>
    </source>
</evidence>
<keyword evidence="3" id="KW-1185">Reference proteome</keyword>
<evidence type="ECO:0008006" key="4">
    <source>
        <dbReference type="Google" id="ProtNLM"/>
    </source>
</evidence>
<dbReference type="AlphaFoldDB" id="S3UT02"/>
<gene>
    <name evidence="2" type="ORF">LEP1GSC058_3444</name>
</gene>
<keyword evidence="1" id="KW-0472">Membrane</keyword>
<evidence type="ECO:0000313" key="3">
    <source>
        <dbReference type="Proteomes" id="UP000014540"/>
    </source>
</evidence>
<dbReference type="EMBL" id="AKWZ02000010">
    <property type="protein sequence ID" value="EPG73511.1"/>
    <property type="molecule type" value="Genomic_DNA"/>
</dbReference>
<reference evidence="2" key="1">
    <citation type="submission" date="2013-04" db="EMBL/GenBank/DDBJ databases">
        <authorList>
            <person name="Harkins D.M."/>
            <person name="Durkin A.S."/>
            <person name="Selengut J.D."/>
            <person name="Sanka R."/>
            <person name="DePew J."/>
            <person name="Purushe J."/>
            <person name="Ahmed A."/>
            <person name="van der Linden H."/>
            <person name="Goris M.G.A."/>
            <person name="Hartskeerl R.A."/>
            <person name="Vinetz J.M."/>
            <person name="Sutton G.G."/>
            <person name="Nelson W.C."/>
            <person name="Fouts D.E."/>
        </authorList>
    </citation>
    <scope>NUCLEOTIDE SEQUENCE [LARGE SCALE GENOMIC DNA]</scope>
    <source>
        <strain evidence="2">BUT 6</strain>
    </source>
</reference>